<name>A0ABQ9TP66_SAGOE</name>
<proteinExistence type="predicted"/>
<comment type="caution">
    <text evidence="2">The sequence shown here is derived from an EMBL/GenBank/DDBJ whole genome shotgun (WGS) entry which is preliminary data.</text>
</comment>
<organism evidence="2 3">
    <name type="scientific">Saguinus oedipus</name>
    <name type="common">Cotton-top tamarin</name>
    <name type="synonym">Oedipomidas oedipus</name>
    <dbReference type="NCBI Taxonomy" id="9490"/>
    <lineage>
        <taxon>Eukaryota</taxon>
        <taxon>Metazoa</taxon>
        <taxon>Chordata</taxon>
        <taxon>Craniata</taxon>
        <taxon>Vertebrata</taxon>
        <taxon>Euteleostomi</taxon>
        <taxon>Mammalia</taxon>
        <taxon>Eutheria</taxon>
        <taxon>Euarchontoglires</taxon>
        <taxon>Primates</taxon>
        <taxon>Haplorrhini</taxon>
        <taxon>Platyrrhini</taxon>
        <taxon>Cebidae</taxon>
        <taxon>Callitrichinae</taxon>
        <taxon>Saguinus</taxon>
    </lineage>
</organism>
<evidence type="ECO:0000313" key="2">
    <source>
        <dbReference type="EMBL" id="KAK2086017.1"/>
    </source>
</evidence>
<accession>A0ABQ9TP66</accession>
<dbReference type="Proteomes" id="UP001266305">
    <property type="component" value="Unassembled WGS sequence"/>
</dbReference>
<feature type="non-terminal residue" evidence="2">
    <location>
        <position position="1"/>
    </location>
</feature>
<gene>
    <name evidence="2" type="ORF">P7K49_035442</name>
</gene>
<evidence type="ECO:0000256" key="1">
    <source>
        <dbReference type="ARBA" id="ARBA00022574"/>
    </source>
</evidence>
<dbReference type="EMBL" id="JASSZA010000020">
    <property type="protein sequence ID" value="KAK2086017.1"/>
    <property type="molecule type" value="Genomic_DNA"/>
</dbReference>
<dbReference type="SUPFAM" id="SSF50978">
    <property type="entry name" value="WD40 repeat-like"/>
    <property type="match status" value="1"/>
</dbReference>
<dbReference type="PANTHER" id="PTHR13743:SF86">
    <property type="entry name" value="LYSOSOMAL-TRAFFICKING REGULATOR"/>
    <property type="match status" value="1"/>
</dbReference>
<protein>
    <recommendedName>
        <fullName evidence="4">LYST</fullName>
    </recommendedName>
</protein>
<dbReference type="InterPro" id="IPR050865">
    <property type="entry name" value="BEACH_Domain"/>
</dbReference>
<dbReference type="InterPro" id="IPR036322">
    <property type="entry name" value="WD40_repeat_dom_sf"/>
</dbReference>
<sequence length="303" mass="33821">VTSCAWVPDSCQLFTGSKCGVITAYTNRFTSSTKSILNPLLGQLSACALGSFSPGCLVLSFLISHLARGLSCIRDFPWTTSVEEMENSTQELSKLGSAKRACLQKAAIRDRNGDSDTSLWSHRRDNQFICLQTVQYTDKCYAMYKVWQDIKALSLPSLPVKPQVTLLLYVIQQLLLCLNSAGGGSDLRLWTVNGDLVGHVHCREIICSVAFSNQPEGISINVIAGGLENGIVRLWSTWDLKPVREITFPKSNKPIIREVFKYKDLKKCLIEVIMKSQPFNTQRVIHDPAARETTLRVFMELKT</sequence>
<reference evidence="2 3" key="1">
    <citation type="submission" date="2023-05" db="EMBL/GenBank/DDBJ databases">
        <title>B98-5 Cell Line De Novo Hybrid Assembly: An Optical Mapping Approach.</title>
        <authorList>
            <person name="Kananen K."/>
            <person name="Auerbach J.A."/>
            <person name="Kautto E."/>
            <person name="Blachly J.S."/>
        </authorList>
    </citation>
    <scope>NUCLEOTIDE SEQUENCE [LARGE SCALE GENOMIC DNA]</scope>
    <source>
        <strain evidence="2">B95-8</strain>
        <tissue evidence="2">Cell line</tissue>
    </source>
</reference>
<evidence type="ECO:0008006" key="4">
    <source>
        <dbReference type="Google" id="ProtNLM"/>
    </source>
</evidence>
<evidence type="ECO:0000313" key="3">
    <source>
        <dbReference type="Proteomes" id="UP001266305"/>
    </source>
</evidence>
<dbReference type="PANTHER" id="PTHR13743">
    <property type="entry name" value="BEIGE/BEACH-RELATED"/>
    <property type="match status" value="1"/>
</dbReference>
<keyword evidence="1" id="KW-0853">WD repeat</keyword>
<keyword evidence="3" id="KW-1185">Reference proteome</keyword>